<evidence type="ECO:0000313" key="2">
    <source>
        <dbReference type="Proteomes" id="UP000053617"/>
    </source>
</evidence>
<sequence length="244" mass="27399">MLGRLILVSIFLGPVMGIFDLGFFPSLFRSQKGAILPSDERINIPSCPPQTFNNMERHNPRNGSIVFGYPSTGGILVRSAGPVELLYLGLDWFKDAKRSPNADEEDEFCKRLGRIGSQWWATKAELMDAELGEGSDAAKKKLAKRVETGWPSSRQGVWVLEYDLEDRAHYELRMGASLLNNCLNMDERCKIIEDLGGTFYSNPDDCEALRPLGENFGIRYSLIPIHQVTLNNSTRSHDVLYLPS</sequence>
<dbReference type="VEuPathDB" id="FungiDB:Z518_06061"/>
<dbReference type="OrthoDB" id="4487429at2759"/>
<proteinExistence type="predicted"/>
<dbReference type="HOGENOM" id="CLU_1343122_0_0_1"/>
<evidence type="ECO:0000313" key="1">
    <source>
        <dbReference type="EMBL" id="KIX05189.1"/>
    </source>
</evidence>
<protein>
    <submittedName>
        <fullName evidence="1">Rhinocladiella mackenziei CBS 650.93 unplaced genomic scaffold supercont1.4, whole genome shotgun sequence</fullName>
    </submittedName>
</protein>
<dbReference type="EMBL" id="KN847478">
    <property type="protein sequence ID" value="KIX05189.1"/>
    <property type="molecule type" value="Genomic_DNA"/>
</dbReference>
<dbReference type="Proteomes" id="UP000053617">
    <property type="component" value="Unassembled WGS sequence"/>
</dbReference>
<name>A0A0D2IHC9_9EURO</name>
<accession>A0A0D2IHC9</accession>
<dbReference type="GeneID" id="25294132"/>
<gene>
    <name evidence="1" type="ORF">Z518_06061</name>
</gene>
<dbReference type="STRING" id="1442369.A0A0D2IHC9"/>
<organism evidence="1 2">
    <name type="scientific">Rhinocladiella mackenziei CBS 650.93</name>
    <dbReference type="NCBI Taxonomy" id="1442369"/>
    <lineage>
        <taxon>Eukaryota</taxon>
        <taxon>Fungi</taxon>
        <taxon>Dikarya</taxon>
        <taxon>Ascomycota</taxon>
        <taxon>Pezizomycotina</taxon>
        <taxon>Eurotiomycetes</taxon>
        <taxon>Chaetothyriomycetidae</taxon>
        <taxon>Chaetothyriales</taxon>
        <taxon>Herpotrichiellaceae</taxon>
        <taxon>Rhinocladiella</taxon>
    </lineage>
</organism>
<dbReference type="RefSeq" id="XP_013272325.1">
    <property type="nucleotide sequence ID" value="XM_013416871.1"/>
</dbReference>
<keyword evidence="2" id="KW-1185">Reference proteome</keyword>
<reference evidence="1 2" key="1">
    <citation type="submission" date="2015-01" db="EMBL/GenBank/DDBJ databases">
        <title>The Genome Sequence of Rhinocladiella mackenzie CBS 650.93.</title>
        <authorList>
            <consortium name="The Broad Institute Genomics Platform"/>
            <person name="Cuomo C."/>
            <person name="de Hoog S."/>
            <person name="Gorbushina A."/>
            <person name="Stielow B."/>
            <person name="Teixiera M."/>
            <person name="Abouelleil A."/>
            <person name="Chapman S.B."/>
            <person name="Priest M."/>
            <person name="Young S.K."/>
            <person name="Wortman J."/>
            <person name="Nusbaum C."/>
            <person name="Birren B."/>
        </authorList>
    </citation>
    <scope>NUCLEOTIDE SEQUENCE [LARGE SCALE GENOMIC DNA]</scope>
    <source>
        <strain evidence="1 2">CBS 650.93</strain>
    </source>
</reference>
<dbReference type="AlphaFoldDB" id="A0A0D2IHC9"/>